<dbReference type="InterPro" id="IPR020846">
    <property type="entry name" value="MFS_dom"/>
</dbReference>
<evidence type="ECO:0000313" key="8">
    <source>
        <dbReference type="EMBL" id="MUG71815.1"/>
    </source>
</evidence>
<dbReference type="Gene3D" id="1.20.1250.20">
    <property type="entry name" value="MFS general substrate transporter like domains"/>
    <property type="match status" value="2"/>
</dbReference>
<protein>
    <submittedName>
        <fullName evidence="8">MFS transporter</fullName>
    </submittedName>
</protein>
<dbReference type="Pfam" id="PF07690">
    <property type="entry name" value="MFS_1"/>
    <property type="match status" value="1"/>
</dbReference>
<organism evidence="8 9">
    <name type="scientific">Paenibacillus validus</name>
    <dbReference type="NCBI Taxonomy" id="44253"/>
    <lineage>
        <taxon>Bacteria</taxon>
        <taxon>Bacillati</taxon>
        <taxon>Bacillota</taxon>
        <taxon>Bacilli</taxon>
        <taxon>Bacillales</taxon>
        <taxon>Paenibacillaceae</taxon>
        <taxon>Paenibacillus</taxon>
    </lineage>
</organism>
<feature type="transmembrane region" description="Helical" evidence="6">
    <location>
        <begin position="97"/>
        <end position="115"/>
    </location>
</feature>
<feature type="domain" description="Major facilitator superfamily (MFS) profile" evidence="7">
    <location>
        <begin position="30"/>
        <end position="427"/>
    </location>
</feature>
<reference evidence="8 9" key="1">
    <citation type="submission" date="2019-11" db="EMBL/GenBank/DDBJ databases">
        <title>Draft genome sequences of five Paenibacillus species of dairy origin.</title>
        <authorList>
            <person name="Olajide A.M."/>
            <person name="Chen S."/>
            <person name="Lapointe G."/>
        </authorList>
    </citation>
    <scope>NUCLEOTIDE SEQUENCE [LARGE SCALE GENOMIC DNA]</scope>
    <source>
        <strain evidence="8 9">2CS3</strain>
    </source>
</reference>
<feature type="transmembrane region" description="Helical" evidence="6">
    <location>
        <begin position="372"/>
        <end position="391"/>
    </location>
</feature>
<dbReference type="SUPFAM" id="SSF103473">
    <property type="entry name" value="MFS general substrate transporter"/>
    <property type="match status" value="1"/>
</dbReference>
<proteinExistence type="predicted"/>
<feature type="transmembrane region" description="Helical" evidence="6">
    <location>
        <begin position="338"/>
        <end position="360"/>
    </location>
</feature>
<feature type="transmembrane region" description="Helical" evidence="6">
    <location>
        <begin position="25"/>
        <end position="47"/>
    </location>
</feature>
<evidence type="ECO:0000256" key="2">
    <source>
        <dbReference type="ARBA" id="ARBA00022448"/>
    </source>
</evidence>
<evidence type="ECO:0000256" key="4">
    <source>
        <dbReference type="ARBA" id="ARBA00022989"/>
    </source>
</evidence>
<dbReference type="AlphaFoldDB" id="A0A7X3CSI4"/>
<feature type="transmembrane region" description="Helical" evidence="6">
    <location>
        <begin position="248"/>
        <end position="274"/>
    </location>
</feature>
<feature type="transmembrane region" description="Helical" evidence="6">
    <location>
        <begin position="403"/>
        <end position="422"/>
    </location>
</feature>
<evidence type="ECO:0000256" key="1">
    <source>
        <dbReference type="ARBA" id="ARBA00004651"/>
    </source>
</evidence>
<evidence type="ECO:0000256" key="3">
    <source>
        <dbReference type="ARBA" id="ARBA00022692"/>
    </source>
</evidence>
<dbReference type="RefSeq" id="WP_127605238.1">
    <property type="nucleotide sequence ID" value="NZ_JARTHJ010000042.1"/>
</dbReference>
<feature type="transmembrane region" description="Helical" evidence="6">
    <location>
        <begin position="185"/>
        <end position="206"/>
    </location>
</feature>
<feature type="transmembrane region" description="Helical" evidence="6">
    <location>
        <begin position="286"/>
        <end position="306"/>
    </location>
</feature>
<dbReference type="InterPro" id="IPR050327">
    <property type="entry name" value="Proton-linked_MCT"/>
</dbReference>
<feature type="transmembrane region" description="Helical" evidence="6">
    <location>
        <begin position="155"/>
        <end position="173"/>
    </location>
</feature>
<evidence type="ECO:0000313" key="9">
    <source>
        <dbReference type="Proteomes" id="UP000450917"/>
    </source>
</evidence>
<evidence type="ECO:0000256" key="5">
    <source>
        <dbReference type="ARBA" id="ARBA00023136"/>
    </source>
</evidence>
<keyword evidence="5 6" id="KW-0472">Membrane</keyword>
<keyword evidence="2" id="KW-0813">Transport</keyword>
<dbReference type="GO" id="GO:0022857">
    <property type="term" value="F:transmembrane transporter activity"/>
    <property type="evidence" value="ECO:0007669"/>
    <property type="project" value="InterPro"/>
</dbReference>
<comment type="subcellular location">
    <subcellularLocation>
        <location evidence="1">Cell membrane</location>
        <topology evidence="1">Multi-pass membrane protein</topology>
    </subcellularLocation>
</comment>
<dbReference type="InterPro" id="IPR036259">
    <property type="entry name" value="MFS_trans_sf"/>
</dbReference>
<evidence type="ECO:0000256" key="6">
    <source>
        <dbReference type="SAM" id="Phobius"/>
    </source>
</evidence>
<feature type="transmembrane region" description="Helical" evidence="6">
    <location>
        <begin position="67"/>
        <end position="85"/>
    </location>
</feature>
<keyword evidence="4 6" id="KW-1133">Transmembrane helix</keyword>
<dbReference type="Proteomes" id="UP000450917">
    <property type="component" value="Unassembled WGS sequence"/>
</dbReference>
<comment type="caution">
    <text evidence="8">The sequence shown here is derived from an EMBL/GenBank/DDBJ whole genome shotgun (WGS) entry which is preliminary data.</text>
</comment>
<feature type="transmembrane region" description="Helical" evidence="6">
    <location>
        <begin position="313"/>
        <end position="332"/>
    </location>
</feature>
<dbReference type="PANTHER" id="PTHR11360">
    <property type="entry name" value="MONOCARBOXYLATE TRANSPORTER"/>
    <property type="match status" value="1"/>
</dbReference>
<evidence type="ECO:0000259" key="7">
    <source>
        <dbReference type="PROSITE" id="PS50850"/>
    </source>
</evidence>
<accession>A0A7X3CSI4</accession>
<dbReference type="PANTHER" id="PTHR11360:SF308">
    <property type="entry name" value="BLL3089 PROTEIN"/>
    <property type="match status" value="1"/>
</dbReference>
<gene>
    <name evidence="8" type="ORF">GNP93_14170</name>
</gene>
<dbReference type="PROSITE" id="PS50850">
    <property type="entry name" value="MFS"/>
    <property type="match status" value="1"/>
</dbReference>
<keyword evidence="9" id="KW-1185">Reference proteome</keyword>
<dbReference type="GO" id="GO:0005886">
    <property type="term" value="C:plasma membrane"/>
    <property type="evidence" value="ECO:0007669"/>
    <property type="project" value="UniProtKB-SubCell"/>
</dbReference>
<name>A0A7X3CSI4_9BACL</name>
<dbReference type="EMBL" id="WNZX01000011">
    <property type="protein sequence ID" value="MUG71815.1"/>
    <property type="molecule type" value="Genomic_DNA"/>
</dbReference>
<keyword evidence="3 6" id="KW-0812">Transmembrane</keyword>
<dbReference type="InterPro" id="IPR011701">
    <property type="entry name" value="MFS"/>
</dbReference>
<sequence>MPLTNDDMVSKRTCMPLVPIQTTIYYGWYIVLISGWAIFFSGPGQAYSNAVFIESYMAQFHMDRTTVSSIYSLATMIAGILLFGVGKLTDRYGHRVMMTWTAVLLGLACLWNSFAAGTVTLFIGFLMIRLFGQGSMFLIPNTLVSQWFVKRRGRALSFAGLGGLLGAAVFPPVNNWLIEAYSWQTAWRVLGAAILCCFAPAAFYWVRNKPEDVGLLPDHASSDSDQESSHSSAGEDSWTLSEAMRTRAFWFILVCTAIPAMVYGGITIQIFSILNEHQIDRMTTAFILSFVPLISFICSLFAGFIVERVRVHTMLGLTFGLNMLTPALLITAQSETMIYLFAMIWGAGQGLVNAPLSVIWPNYFGRKHLAKINSVTTTAMVFGSALGPIQLGWAYDHIGNYNPILWMMVIFWAIGALLAFSAPPPARIP</sequence>
<feature type="transmembrane region" description="Helical" evidence="6">
    <location>
        <begin position="121"/>
        <end position="143"/>
    </location>
</feature>